<dbReference type="PROSITE" id="PS50801">
    <property type="entry name" value="STAS"/>
    <property type="match status" value="1"/>
</dbReference>
<dbReference type="InterPro" id="IPR011547">
    <property type="entry name" value="SLC26A/SulP_dom"/>
</dbReference>
<name>A0ABD5RI77_9EURY</name>
<feature type="transmembrane region" description="Helical" evidence="5">
    <location>
        <begin position="35"/>
        <end position="55"/>
    </location>
</feature>
<dbReference type="NCBIfam" id="TIGR00815">
    <property type="entry name" value="sulP"/>
    <property type="match status" value="1"/>
</dbReference>
<reference evidence="7 8" key="1">
    <citation type="journal article" date="2019" name="Int. J. Syst. Evol. Microbiol.">
        <title>The Global Catalogue of Microorganisms (GCM) 10K type strain sequencing project: providing services to taxonomists for standard genome sequencing and annotation.</title>
        <authorList>
            <consortium name="The Broad Institute Genomics Platform"/>
            <consortium name="The Broad Institute Genome Sequencing Center for Infectious Disease"/>
            <person name="Wu L."/>
            <person name="Ma J."/>
        </authorList>
    </citation>
    <scope>NUCLEOTIDE SEQUENCE [LARGE SCALE GENOMIC DNA]</scope>
    <source>
        <strain evidence="7 8">CGMCC 1.12543</strain>
    </source>
</reference>
<feature type="transmembrane region" description="Helical" evidence="5">
    <location>
        <begin position="336"/>
        <end position="356"/>
    </location>
</feature>
<evidence type="ECO:0000256" key="1">
    <source>
        <dbReference type="ARBA" id="ARBA00004141"/>
    </source>
</evidence>
<keyword evidence="3 5" id="KW-1133">Transmembrane helix</keyword>
<protein>
    <submittedName>
        <fullName evidence="7">SulP family inorganic anion transporter</fullName>
    </submittedName>
</protein>
<evidence type="ECO:0000256" key="2">
    <source>
        <dbReference type="ARBA" id="ARBA00022692"/>
    </source>
</evidence>
<dbReference type="PANTHER" id="PTHR11814">
    <property type="entry name" value="SULFATE TRANSPORTER"/>
    <property type="match status" value="1"/>
</dbReference>
<evidence type="ECO:0000256" key="4">
    <source>
        <dbReference type="ARBA" id="ARBA00023136"/>
    </source>
</evidence>
<dbReference type="GO" id="GO:0016020">
    <property type="term" value="C:membrane"/>
    <property type="evidence" value="ECO:0007669"/>
    <property type="project" value="UniProtKB-SubCell"/>
</dbReference>
<proteinExistence type="predicted"/>
<dbReference type="InterPro" id="IPR002645">
    <property type="entry name" value="STAS_dom"/>
</dbReference>
<dbReference type="CDD" id="cd07042">
    <property type="entry name" value="STAS_SulP_like_sulfate_transporter"/>
    <property type="match status" value="1"/>
</dbReference>
<dbReference type="SUPFAM" id="SSF52091">
    <property type="entry name" value="SpoIIaa-like"/>
    <property type="match status" value="1"/>
</dbReference>
<evidence type="ECO:0000313" key="7">
    <source>
        <dbReference type="EMBL" id="MFC5970000.1"/>
    </source>
</evidence>
<dbReference type="Gene3D" id="3.30.750.24">
    <property type="entry name" value="STAS domain"/>
    <property type="match status" value="1"/>
</dbReference>
<feature type="transmembrane region" description="Helical" evidence="5">
    <location>
        <begin position="216"/>
        <end position="243"/>
    </location>
</feature>
<accession>A0ABD5RI77</accession>
<feature type="transmembrane region" description="Helical" evidence="5">
    <location>
        <begin position="392"/>
        <end position="423"/>
    </location>
</feature>
<feature type="transmembrane region" description="Helical" evidence="5">
    <location>
        <begin position="178"/>
        <end position="204"/>
    </location>
</feature>
<dbReference type="Pfam" id="PF01740">
    <property type="entry name" value="STAS"/>
    <property type="match status" value="1"/>
</dbReference>
<gene>
    <name evidence="7" type="ORF">ACFPYI_01525</name>
</gene>
<dbReference type="InterPro" id="IPR036513">
    <property type="entry name" value="STAS_dom_sf"/>
</dbReference>
<keyword evidence="2 5" id="KW-0812">Transmembrane</keyword>
<dbReference type="EMBL" id="JBHSQH010000001">
    <property type="protein sequence ID" value="MFC5970000.1"/>
    <property type="molecule type" value="Genomic_DNA"/>
</dbReference>
<dbReference type="RefSeq" id="WP_247418601.1">
    <property type="nucleotide sequence ID" value="NZ_JALLGW010000002.1"/>
</dbReference>
<feature type="transmembrane region" description="Helical" evidence="5">
    <location>
        <begin position="84"/>
        <end position="104"/>
    </location>
</feature>
<dbReference type="AlphaFoldDB" id="A0ABD5RI77"/>
<feature type="domain" description="STAS" evidence="6">
    <location>
        <begin position="448"/>
        <end position="563"/>
    </location>
</feature>
<evidence type="ECO:0000256" key="3">
    <source>
        <dbReference type="ARBA" id="ARBA00022989"/>
    </source>
</evidence>
<organism evidence="7 8">
    <name type="scientific">Halomarina salina</name>
    <dbReference type="NCBI Taxonomy" id="1872699"/>
    <lineage>
        <taxon>Archaea</taxon>
        <taxon>Methanobacteriati</taxon>
        <taxon>Methanobacteriota</taxon>
        <taxon>Stenosarchaea group</taxon>
        <taxon>Halobacteria</taxon>
        <taxon>Halobacteriales</taxon>
        <taxon>Natronomonadaceae</taxon>
        <taxon>Halomarina</taxon>
    </lineage>
</organism>
<keyword evidence="4 5" id="KW-0472">Membrane</keyword>
<comment type="caution">
    <text evidence="7">The sequence shown here is derived from an EMBL/GenBank/DDBJ whole genome shotgun (WGS) entry which is preliminary data.</text>
</comment>
<comment type="subcellular location">
    <subcellularLocation>
        <location evidence="1">Membrane</location>
        <topology evidence="1">Multi-pass membrane protein</topology>
    </subcellularLocation>
</comment>
<feature type="transmembrane region" description="Helical" evidence="5">
    <location>
        <begin position="255"/>
        <end position="276"/>
    </location>
</feature>
<feature type="transmembrane region" description="Helical" evidence="5">
    <location>
        <begin position="61"/>
        <end position="77"/>
    </location>
</feature>
<evidence type="ECO:0000259" key="6">
    <source>
        <dbReference type="PROSITE" id="PS50801"/>
    </source>
</evidence>
<dbReference type="InterPro" id="IPR001902">
    <property type="entry name" value="SLC26A/SulP_fam"/>
</dbReference>
<evidence type="ECO:0000313" key="8">
    <source>
        <dbReference type="Proteomes" id="UP001596099"/>
    </source>
</evidence>
<feature type="transmembrane region" description="Helical" evidence="5">
    <location>
        <begin position="110"/>
        <end position="131"/>
    </location>
</feature>
<dbReference type="Proteomes" id="UP001596099">
    <property type="component" value="Unassembled WGS sequence"/>
</dbReference>
<dbReference type="Pfam" id="PF00916">
    <property type="entry name" value="Sulfate_transp"/>
    <property type="match status" value="1"/>
</dbReference>
<evidence type="ECO:0000256" key="5">
    <source>
        <dbReference type="SAM" id="Phobius"/>
    </source>
</evidence>
<keyword evidence="8" id="KW-1185">Reference proteome</keyword>
<sequence>MATRRFEERFGGTRTVFPVAQWLPDYDRSWLRLDLVAGLTVTASVIPEGMAYATLAGLPPQTGLYAALLAVVAYTLFGTSRQVIVGPTSALAILLAGGVGAVATGGASEYASLVALTTVLVGLVAVLAWLLRLGFLVHFVSGSVLTGFSAGAALYIMSTQFGPLLGIEGASGEFYERLWYVGTHLGALDAATAIVGLSAIALYLAGEHWFPRAPNALVVVVLAIVVMRVTNLQALGVGVVGSIPSGLPVPTVPVVSLSAVVALFPVAVALFMLSYVQGIGAVETFARRHDYHADANQELLADGAANVAAGLGGGFAVGGSMSRSALNDAVGGRTQLVNVVVALLLVVVLLFLTGVFTTLPETVLAAVVIVAVKSLVDVPELRRLYAVSRSEFAVAVVVLVGVLTMGLLWGVFLGVVASLLVVVARISAPQTEELAKVPGTTHFVDRRGHPGTTRVPDVLVARVDAELFYANADSVREDLLRRVDDAEASVSVVVLDCSTSPTIDLGAAEMLDDLHDGLASRDVELRLARASTQVRDLLTRAGFDEKVGPIGDDETIGDVVAEWEHRHTGSDDDGDGDE</sequence>
<feature type="transmembrane region" description="Helical" evidence="5">
    <location>
        <begin position="136"/>
        <end position="158"/>
    </location>
</feature>